<dbReference type="NCBIfam" id="NF033537">
    <property type="entry name" value="lasso_biosyn_B2"/>
    <property type="match status" value="1"/>
</dbReference>
<dbReference type="RefSeq" id="WP_208251841.1">
    <property type="nucleotide sequence ID" value="NZ_JAGEPF010000040.1"/>
</dbReference>
<dbReference type="InterPro" id="IPR053521">
    <property type="entry name" value="McjB-like"/>
</dbReference>
<organism evidence="2 3">
    <name type="scientific">Actinomadura violacea</name>
    <dbReference type="NCBI Taxonomy" id="2819934"/>
    <lineage>
        <taxon>Bacteria</taxon>
        <taxon>Bacillati</taxon>
        <taxon>Actinomycetota</taxon>
        <taxon>Actinomycetes</taxon>
        <taxon>Streptosporangiales</taxon>
        <taxon>Thermomonosporaceae</taxon>
        <taxon>Actinomadura</taxon>
    </lineage>
</organism>
<evidence type="ECO:0000313" key="2">
    <source>
        <dbReference type="EMBL" id="MBO2464978.1"/>
    </source>
</evidence>
<evidence type="ECO:0000313" key="3">
    <source>
        <dbReference type="Proteomes" id="UP000680206"/>
    </source>
</evidence>
<dbReference type="Pfam" id="PF13471">
    <property type="entry name" value="Transglut_core3"/>
    <property type="match status" value="1"/>
</dbReference>
<gene>
    <name evidence="2" type="ORF">J4709_46175</name>
</gene>
<reference evidence="2 3" key="1">
    <citation type="submission" date="2021-03" db="EMBL/GenBank/DDBJ databases">
        <title>Actinomadura violae sp. nov., isolated from lichen in Thailand.</title>
        <authorList>
            <person name="Kanchanasin P."/>
            <person name="Saeng-In P."/>
            <person name="Phongsopitanun W."/>
            <person name="Yuki M."/>
            <person name="Kudo T."/>
            <person name="Ohkuma M."/>
            <person name="Tanasupawat S."/>
        </authorList>
    </citation>
    <scope>NUCLEOTIDE SEQUENCE [LARGE SCALE GENOMIC DNA]</scope>
    <source>
        <strain evidence="2 3">LCR2-06</strain>
    </source>
</reference>
<keyword evidence="3" id="KW-1185">Reference proteome</keyword>
<dbReference type="Proteomes" id="UP000680206">
    <property type="component" value="Unassembled WGS sequence"/>
</dbReference>
<accession>A0ABS3S8T1</accession>
<proteinExistence type="predicted"/>
<feature type="domain" description="Microcin J25-processing protein McjB C-terminal" evidence="1">
    <location>
        <begin position="43"/>
        <end position="136"/>
    </location>
</feature>
<comment type="caution">
    <text evidence="2">The sequence shown here is derived from an EMBL/GenBank/DDBJ whole genome shotgun (WGS) entry which is preliminary data.</text>
</comment>
<dbReference type="EMBL" id="JAGEPF010000040">
    <property type="protein sequence ID" value="MBO2464978.1"/>
    <property type="molecule type" value="Genomic_DNA"/>
</dbReference>
<sequence length="154" mass="16349">MSSIVALPPPAALTLGERLRGLTALAAARVILTATNARPGPLRRALTPYAVARPAGRAQAERAFTVITILHPRCGGDTGCLLRSIAVAMFCRTAGTWPTWRSGVRYPPLHSHAWIEVDGRPVGEPAHLIATYTPTITITAHSTTTTGGASRHDR</sequence>
<evidence type="ECO:0000259" key="1">
    <source>
        <dbReference type="Pfam" id="PF13471"/>
    </source>
</evidence>
<protein>
    <submittedName>
        <fullName evidence="2">Lasso peptide biosynthesis B2 protein</fullName>
    </submittedName>
</protein>
<dbReference type="InterPro" id="IPR032708">
    <property type="entry name" value="McjB_C"/>
</dbReference>
<name>A0ABS3S8T1_9ACTN</name>